<dbReference type="GO" id="GO:0006397">
    <property type="term" value="P:mRNA processing"/>
    <property type="evidence" value="ECO:0007669"/>
    <property type="project" value="UniProtKB-KW"/>
</dbReference>
<feature type="compositionally biased region" description="Polar residues" evidence="9">
    <location>
        <begin position="582"/>
        <end position="591"/>
    </location>
</feature>
<reference evidence="11" key="3">
    <citation type="submission" date="2014-01" db="EMBL/GenBank/DDBJ databases">
        <title>Evolution of pathogenesis and genome organization in the Tremellales.</title>
        <authorList>
            <person name="Cuomo C."/>
            <person name="Litvintseva A."/>
            <person name="Heitman J."/>
            <person name="Chen Y."/>
            <person name="Sun S."/>
            <person name="Springer D."/>
            <person name="Dromer F."/>
            <person name="Young S."/>
            <person name="Zeng Q."/>
            <person name="Chapman S."/>
            <person name="Gujja S."/>
            <person name="Saif S."/>
            <person name="Birren B."/>
        </authorList>
    </citation>
    <scope>NUCLEOTIDE SEQUENCE</scope>
    <source>
        <strain evidence="11">CBS 10118</strain>
    </source>
</reference>
<feature type="region of interest" description="Disordered" evidence="9">
    <location>
        <begin position="1"/>
        <end position="192"/>
    </location>
</feature>
<dbReference type="GO" id="GO:0003723">
    <property type="term" value="F:RNA binding"/>
    <property type="evidence" value="ECO:0007669"/>
    <property type="project" value="TreeGrafter"/>
</dbReference>
<keyword evidence="13" id="KW-1185">Reference proteome</keyword>
<dbReference type="GO" id="GO:0008270">
    <property type="term" value="F:zinc ion binding"/>
    <property type="evidence" value="ECO:0007669"/>
    <property type="project" value="UniProtKB-KW"/>
</dbReference>
<evidence type="ECO:0000256" key="9">
    <source>
        <dbReference type="SAM" id="MobiDB-lite"/>
    </source>
</evidence>
<dbReference type="PANTHER" id="PTHR46543">
    <property type="entry name" value="ZINC FINGER CCHC DOMAIN-CONTAINING PROTEIN 7"/>
    <property type="match status" value="1"/>
</dbReference>
<feature type="compositionally biased region" description="Basic and acidic residues" evidence="9">
    <location>
        <begin position="526"/>
        <end position="545"/>
    </location>
</feature>
<name>A0A1B9G2H5_9TREE</name>
<dbReference type="KEGG" id="kbi:30209423"/>
<evidence type="ECO:0000313" key="12">
    <source>
        <dbReference type="EMBL" id="WVW83877.1"/>
    </source>
</evidence>
<evidence type="ECO:0000256" key="7">
    <source>
        <dbReference type="ARBA" id="ARBA00023242"/>
    </source>
</evidence>
<feature type="compositionally biased region" description="Basic and acidic residues" evidence="9">
    <location>
        <begin position="442"/>
        <end position="463"/>
    </location>
</feature>
<feature type="compositionally biased region" description="Polar residues" evidence="9">
    <location>
        <begin position="606"/>
        <end position="615"/>
    </location>
</feature>
<evidence type="ECO:0000256" key="8">
    <source>
        <dbReference type="PROSITE-ProRule" id="PRU00047"/>
    </source>
</evidence>
<feature type="compositionally biased region" description="Gly residues" evidence="9">
    <location>
        <begin position="733"/>
        <end position="767"/>
    </location>
</feature>
<dbReference type="SMART" id="SM00343">
    <property type="entry name" value="ZnF_C2HC"/>
    <property type="match status" value="5"/>
</dbReference>
<dbReference type="GeneID" id="30209423"/>
<feature type="compositionally biased region" description="Low complexity" evidence="9">
    <location>
        <begin position="705"/>
        <end position="719"/>
    </location>
</feature>
<feature type="compositionally biased region" description="Basic and acidic residues" evidence="9">
    <location>
        <begin position="505"/>
        <end position="518"/>
    </location>
</feature>
<dbReference type="STRING" id="1296100.A0A1B9G2H5"/>
<keyword evidence="2" id="KW-0507">mRNA processing</keyword>
<dbReference type="InterPro" id="IPR001878">
    <property type="entry name" value="Znf_CCHC"/>
</dbReference>
<feature type="compositionally biased region" description="Low complexity" evidence="9">
    <location>
        <begin position="135"/>
        <end position="144"/>
    </location>
</feature>
<feature type="compositionally biased region" description="Basic residues" evidence="9">
    <location>
        <begin position="720"/>
        <end position="730"/>
    </location>
</feature>
<dbReference type="RefSeq" id="XP_019046281.1">
    <property type="nucleotide sequence ID" value="XM_019191651.1"/>
</dbReference>
<keyword evidence="4" id="KW-0677">Repeat</keyword>
<feature type="domain" description="CCHC-type" evidence="10">
    <location>
        <begin position="356"/>
        <end position="371"/>
    </location>
</feature>
<keyword evidence="5 8" id="KW-0863">Zinc-finger</keyword>
<dbReference type="GO" id="GO:0071035">
    <property type="term" value="P:nuclear polyadenylation-dependent rRNA catabolic process"/>
    <property type="evidence" value="ECO:0007669"/>
    <property type="project" value="TreeGrafter"/>
</dbReference>
<dbReference type="SUPFAM" id="SSF57756">
    <property type="entry name" value="Retrovirus zinc finger-like domains"/>
    <property type="match status" value="1"/>
</dbReference>
<reference evidence="12" key="2">
    <citation type="submission" date="2013-07" db="EMBL/GenBank/DDBJ databases">
        <authorList>
            <consortium name="The Broad Institute Genome Sequencing Platform"/>
            <person name="Cuomo C."/>
            <person name="Litvintseva A."/>
            <person name="Chen Y."/>
            <person name="Heitman J."/>
            <person name="Sun S."/>
            <person name="Springer D."/>
            <person name="Dromer F."/>
            <person name="Young S.K."/>
            <person name="Zeng Q."/>
            <person name="Gargeya S."/>
            <person name="Fitzgerald M."/>
            <person name="Abouelleil A."/>
            <person name="Alvarado L."/>
            <person name="Berlin A.M."/>
            <person name="Chapman S.B."/>
            <person name="Dewar J."/>
            <person name="Goldberg J."/>
            <person name="Griggs A."/>
            <person name="Gujja S."/>
            <person name="Hansen M."/>
            <person name="Howarth C."/>
            <person name="Imamovic A."/>
            <person name="Larimer J."/>
            <person name="McCowan C."/>
            <person name="Murphy C."/>
            <person name="Pearson M."/>
            <person name="Priest M."/>
            <person name="Roberts A."/>
            <person name="Saif S."/>
            <person name="Shea T."/>
            <person name="Sykes S."/>
            <person name="Wortman J."/>
            <person name="Nusbaum C."/>
            <person name="Birren B."/>
        </authorList>
    </citation>
    <scope>NUCLEOTIDE SEQUENCE</scope>
    <source>
        <strain evidence="12">CBS 10118</strain>
    </source>
</reference>
<dbReference type="GO" id="GO:0071036">
    <property type="term" value="P:nuclear polyadenylation-dependent snoRNA catabolic process"/>
    <property type="evidence" value="ECO:0007669"/>
    <property type="project" value="TreeGrafter"/>
</dbReference>
<organism evidence="11">
    <name type="scientific">Kwoniella bestiolae CBS 10118</name>
    <dbReference type="NCBI Taxonomy" id="1296100"/>
    <lineage>
        <taxon>Eukaryota</taxon>
        <taxon>Fungi</taxon>
        <taxon>Dikarya</taxon>
        <taxon>Basidiomycota</taxon>
        <taxon>Agaricomycotina</taxon>
        <taxon>Tremellomycetes</taxon>
        <taxon>Tremellales</taxon>
        <taxon>Cryptococcaceae</taxon>
        <taxon>Kwoniella</taxon>
    </lineage>
</organism>
<accession>A0A1B9G2H5</accession>
<dbReference type="GO" id="GO:0071038">
    <property type="term" value="P:TRAMP-dependent tRNA surveillance pathway"/>
    <property type="evidence" value="ECO:0007669"/>
    <property type="project" value="TreeGrafter"/>
</dbReference>
<evidence type="ECO:0000256" key="3">
    <source>
        <dbReference type="ARBA" id="ARBA00022723"/>
    </source>
</evidence>
<keyword evidence="6" id="KW-0862">Zinc</keyword>
<dbReference type="Pfam" id="PF00098">
    <property type="entry name" value="zf-CCHC"/>
    <property type="match status" value="2"/>
</dbReference>
<feature type="region of interest" description="Disordered" evidence="9">
    <location>
        <begin position="387"/>
        <end position="767"/>
    </location>
</feature>
<evidence type="ECO:0000256" key="4">
    <source>
        <dbReference type="ARBA" id="ARBA00022737"/>
    </source>
</evidence>
<dbReference type="AlphaFoldDB" id="A0A1B9G2H5"/>
<dbReference type="PANTHER" id="PTHR46543:SF1">
    <property type="entry name" value="ZINC FINGER CCHC DOMAIN-CONTAINING PROTEIN 7"/>
    <property type="match status" value="1"/>
</dbReference>
<dbReference type="VEuPathDB" id="FungiDB:I302_05024"/>
<feature type="domain" description="CCHC-type" evidence="10">
    <location>
        <begin position="275"/>
        <end position="290"/>
    </location>
</feature>
<gene>
    <name evidence="11" type="ORF">I302_05024</name>
    <name evidence="12" type="ORF">I302_105899</name>
</gene>
<dbReference type="InterPro" id="IPR036875">
    <property type="entry name" value="Znf_CCHC_sf"/>
</dbReference>
<evidence type="ECO:0000259" key="10">
    <source>
        <dbReference type="PROSITE" id="PS50158"/>
    </source>
</evidence>
<dbReference type="GO" id="GO:0031499">
    <property type="term" value="C:TRAMP complex"/>
    <property type="evidence" value="ECO:0007669"/>
    <property type="project" value="TreeGrafter"/>
</dbReference>
<proteinExistence type="predicted"/>
<evidence type="ECO:0000256" key="2">
    <source>
        <dbReference type="ARBA" id="ARBA00022664"/>
    </source>
</evidence>
<reference evidence="11" key="1">
    <citation type="submission" date="2013-07" db="EMBL/GenBank/DDBJ databases">
        <title>The Genome Sequence of Cryptococcus bestiolae CBS10118.</title>
        <authorList>
            <consortium name="The Broad Institute Genome Sequencing Platform"/>
            <person name="Cuomo C."/>
            <person name="Litvintseva A."/>
            <person name="Chen Y."/>
            <person name="Heitman J."/>
            <person name="Sun S."/>
            <person name="Springer D."/>
            <person name="Dromer F."/>
            <person name="Young S.K."/>
            <person name="Zeng Q."/>
            <person name="Gargeya S."/>
            <person name="Fitzgerald M."/>
            <person name="Abouelleil A."/>
            <person name="Alvarado L."/>
            <person name="Berlin A.M."/>
            <person name="Chapman S.B."/>
            <person name="Dewar J."/>
            <person name="Goldberg J."/>
            <person name="Griggs A."/>
            <person name="Gujja S."/>
            <person name="Hansen M."/>
            <person name="Howarth C."/>
            <person name="Imamovic A."/>
            <person name="Larimer J."/>
            <person name="McCowan C."/>
            <person name="Murphy C."/>
            <person name="Pearson M."/>
            <person name="Priest M."/>
            <person name="Roberts A."/>
            <person name="Saif S."/>
            <person name="Shea T."/>
            <person name="Sykes S."/>
            <person name="Wortman J."/>
            <person name="Nusbaum C."/>
            <person name="Birren B."/>
        </authorList>
    </citation>
    <scope>NUCLEOTIDE SEQUENCE [LARGE SCALE GENOMIC DNA]</scope>
    <source>
        <strain evidence="11">CBS 10118</strain>
    </source>
</reference>
<reference evidence="12" key="4">
    <citation type="submission" date="2024-02" db="EMBL/GenBank/DDBJ databases">
        <title>Comparative genomics of Cryptococcus and Kwoniella reveals pathogenesis evolution and contrasting modes of karyotype evolution via chromosome fusion or intercentromeric recombination.</title>
        <authorList>
            <person name="Coelho M.A."/>
            <person name="David-Palma M."/>
            <person name="Shea T."/>
            <person name="Bowers K."/>
            <person name="McGinley-Smith S."/>
            <person name="Mohammad A.W."/>
            <person name="Gnirke A."/>
            <person name="Yurkov A.M."/>
            <person name="Nowrousian M."/>
            <person name="Sun S."/>
            <person name="Cuomo C.A."/>
            <person name="Heitman J."/>
        </authorList>
    </citation>
    <scope>NUCLEOTIDE SEQUENCE</scope>
    <source>
        <strain evidence="12">CBS 10118</strain>
    </source>
</reference>
<feature type="compositionally biased region" description="Polar residues" evidence="9">
    <location>
        <begin position="169"/>
        <end position="180"/>
    </location>
</feature>
<dbReference type="InterPro" id="IPR051644">
    <property type="entry name" value="TRAMP_AT-DNA-binding"/>
</dbReference>
<feature type="compositionally biased region" description="Gly residues" evidence="9">
    <location>
        <begin position="476"/>
        <end position="491"/>
    </location>
</feature>
<dbReference type="PROSITE" id="PS50158">
    <property type="entry name" value="ZF_CCHC"/>
    <property type="match status" value="3"/>
</dbReference>
<comment type="subcellular location">
    <subcellularLocation>
        <location evidence="1">Nucleus</location>
    </subcellularLocation>
</comment>
<evidence type="ECO:0000256" key="5">
    <source>
        <dbReference type="ARBA" id="ARBA00022771"/>
    </source>
</evidence>
<evidence type="ECO:0000313" key="13">
    <source>
        <dbReference type="Proteomes" id="UP000092730"/>
    </source>
</evidence>
<keyword evidence="3" id="KW-0479">Metal-binding</keyword>
<dbReference type="Proteomes" id="UP000092730">
    <property type="component" value="Chromosome 4"/>
</dbReference>
<feature type="domain" description="CCHC-type" evidence="10">
    <location>
        <begin position="237"/>
        <end position="251"/>
    </location>
</feature>
<keyword evidence="7" id="KW-0539">Nucleus</keyword>
<evidence type="ECO:0000313" key="11">
    <source>
        <dbReference type="EMBL" id="OCF25211.1"/>
    </source>
</evidence>
<dbReference type="GO" id="GO:0071039">
    <property type="term" value="P:nuclear polyadenylation-dependent CUT catabolic process"/>
    <property type="evidence" value="ECO:0007669"/>
    <property type="project" value="TreeGrafter"/>
</dbReference>
<evidence type="ECO:0000256" key="1">
    <source>
        <dbReference type="ARBA" id="ARBA00004123"/>
    </source>
</evidence>
<dbReference type="GO" id="GO:0071031">
    <property type="term" value="P:nuclear mRNA surveillance of mRNA 3'-end processing"/>
    <property type="evidence" value="ECO:0007669"/>
    <property type="project" value="TreeGrafter"/>
</dbReference>
<sequence>MSRTNSAGPSRGISPAPSPYASSSFTPLPRSLLAGTGIRFSPTPPLEAEAGPSKSPRPMEGDIEPGEIKEAIVGGNIFIDEVPHHSPPLPGTAESKDESSAPKSSSDHFQPPGLFSTSLMPTLTTTQNGPSVELQKSNGGQASKGKGKGKAKEEQAESSLLLPSHVLVDSTSPSKINTDEVNGDKGDQLDNEDSMEGLYFVDDDISKGSKRYFDPEEDATREVEATFLATADQSKICQNCKRPGHRSKDCKHIICTTCGAEDAHERRDCPVGLVCFGCGGRGHRKQDCPDPASRLSRRTGCDRCGSRDHMENMCHTLWRVYTYLSNDSRAETIRDKMGVEGWEKEAIGGRPSDEWCYNCAREGHLGDDCSKRRGSLARLTVPSAFSHEMSSRGPFFTSSSRRNADLPPPTHSRFDDDQDDNEKLPFITGGYKNFGGSSAGRKTREKERARQVQLERERQRGGSDDEPSWFDNSRSGRGGLNIRGRGGGGGAYSTPTNRNGNGGRRPWDSEYRERERDQSYSARSTRQRDRSRSPPSRPDRRDDGNRNGNGKMPFSHGHLMDHGPAPSSAPAKVISFGRLSEPGQSRNNNNGAKELISRALGGGGQSTPTGKNRNGPQAKGSPLVKTPVVEIPTSSRSGRKRKPKGGNGNEDQDRDWESEWRNNGNGGGKVENWGKELDNATKANGIKIKGKSGEMNAALGGRQNVPTSVPSRPVTPTAGGKKKGRARNKGKGGDGGGNDNAKSGGGWGNKRGGGGGGGGQRYHGGYD</sequence>
<dbReference type="Gene3D" id="4.10.60.10">
    <property type="entry name" value="Zinc finger, CCHC-type"/>
    <property type="match status" value="1"/>
</dbReference>
<dbReference type="OrthoDB" id="7608935at2759"/>
<protein>
    <recommendedName>
        <fullName evidence="10">CCHC-type domain-containing protein</fullName>
    </recommendedName>
</protein>
<dbReference type="EMBL" id="CP144544">
    <property type="protein sequence ID" value="WVW83877.1"/>
    <property type="molecule type" value="Genomic_DNA"/>
</dbReference>
<dbReference type="EMBL" id="KI894021">
    <property type="protein sequence ID" value="OCF25211.1"/>
    <property type="molecule type" value="Genomic_DNA"/>
</dbReference>
<evidence type="ECO:0000256" key="6">
    <source>
        <dbReference type="ARBA" id="ARBA00022833"/>
    </source>
</evidence>
<feature type="compositionally biased region" description="Polar residues" evidence="9">
    <location>
        <begin position="115"/>
        <end position="130"/>
    </location>
</feature>
<dbReference type="GO" id="GO:0071037">
    <property type="term" value="P:nuclear polyadenylation-dependent snRNA catabolic process"/>
    <property type="evidence" value="ECO:0007669"/>
    <property type="project" value="TreeGrafter"/>
</dbReference>